<dbReference type="Proteomes" id="UP001062776">
    <property type="component" value="Unassembled WGS sequence"/>
</dbReference>
<dbReference type="Gene3D" id="1.20.1050.10">
    <property type="match status" value="1"/>
</dbReference>
<protein>
    <submittedName>
        <fullName evidence="1">Glutathione S-transferase</fullName>
    </submittedName>
</protein>
<evidence type="ECO:0000313" key="2">
    <source>
        <dbReference type="Proteomes" id="UP001062776"/>
    </source>
</evidence>
<reference evidence="1" key="1">
    <citation type="submission" date="2013-04" db="EMBL/GenBank/DDBJ databases">
        <title>The genome sequencing project of 58 acetic acid bacteria.</title>
        <authorList>
            <person name="Okamoto-Kainuma A."/>
            <person name="Ishikawa M."/>
            <person name="Umino S."/>
            <person name="Koizumi Y."/>
            <person name="Shiwa Y."/>
            <person name="Yoshikawa H."/>
            <person name="Matsutani M."/>
            <person name="Matsushita K."/>
        </authorList>
    </citation>
    <scope>NUCLEOTIDE SEQUENCE</scope>
    <source>
        <strain evidence="1">NRIC 0535</strain>
    </source>
</reference>
<proteinExistence type="predicted"/>
<organism evidence="1 2">
    <name type="scientific">Asaia krungthepensis NRIC 0535</name>
    <dbReference type="NCBI Taxonomy" id="1307925"/>
    <lineage>
        <taxon>Bacteria</taxon>
        <taxon>Pseudomonadati</taxon>
        <taxon>Pseudomonadota</taxon>
        <taxon>Alphaproteobacteria</taxon>
        <taxon>Acetobacterales</taxon>
        <taxon>Acetobacteraceae</taxon>
        <taxon>Asaia</taxon>
    </lineage>
</organism>
<dbReference type="RefSeq" id="WP_264816660.1">
    <property type="nucleotide sequence ID" value="NZ_BAPV01000043.1"/>
</dbReference>
<accession>A0ABQ0Q565</accession>
<comment type="caution">
    <text evidence="1">The sequence shown here is derived from an EMBL/GenBank/DDBJ whole genome shotgun (WGS) entry which is preliminary data.</text>
</comment>
<keyword evidence="2" id="KW-1185">Reference proteome</keyword>
<sequence>MLTLHGWMPDERSYAVRLAASFLAVPLAEVTDRRAEIYGPVLSDGDDVYCVGLVDIFEYFSRLPNVEWSFPDGEERTILKWALEGLGQFSTARRHALSAPVPVRGETEAVRDFFRALEDRLAACHLSGQPWLSGQMPGFIEIVVFPVAGLARDLGISMDLYPATRRFVHQLRQRPGFIVMPGIPSCH</sequence>
<dbReference type="EMBL" id="BAPV01000043">
    <property type="protein sequence ID" value="GBQ91801.1"/>
    <property type="molecule type" value="Genomic_DNA"/>
</dbReference>
<evidence type="ECO:0000313" key="1">
    <source>
        <dbReference type="EMBL" id="GBQ91801.1"/>
    </source>
</evidence>
<dbReference type="InterPro" id="IPR036282">
    <property type="entry name" value="Glutathione-S-Trfase_C_sf"/>
</dbReference>
<name>A0ABQ0Q565_9PROT</name>
<gene>
    <name evidence="1" type="ORF">AA0535_2397</name>
</gene>
<dbReference type="SUPFAM" id="SSF47616">
    <property type="entry name" value="GST C-terminal domain-like"/>
    <property type="match status" value="1"/>
</dbReference>